<sequence length="176" mass="19578">MQPTLSAIIPMPMSRDAAEQHPAVGPDAPLLEEWYADLVVGFLLLPQFGDRLITTGDLEALDMRPRSLRRTAAENLEKQLDRVDVHGLPPVFTLSFDGLEAALLTSDEVWSSLEAQVEGEIVVGVPARDVMFVTGSKSQAGLEKIHRACERIFFAGHENLLSRHLLVRRQGIWHTF</sequence>
<organism evidence="1 2">
    <name type="scientific">Actinocatenispora rupis</name>
    <dbReference type="NCBI Taxonomy" id="519421"/>
    <lineage>
        <taxon>Bacteria</taxon>
        <taxon>Bacillati</taxon>
        <taxon>Actinomycetota</taxon>
        <taxon>Actinomycetes</taxon>
        <taxon>Micromonosporales</taxon>
        <taxon>Micromonosporaceae</taxon>
        <taxon>Actinocatenispora</taxon>
    </lineage>
</organism>
<protein>
    <submittedName>
        <fullName evidence="1">Uncharacterized protein</fullName>
    </submittedName>
</protein>
<proteinExistence type="predicted"/>
<dbReference type="Proteomes" id="UP000612808">
    <property type="component" value="Unassembled WGS sequence"/>
</dbReference>
<reference evidence="1" key="1">
    <citation type="submission" date="2021-01" db="EMBL/GenBank/DDBJ databases">
        <title>Whole genome shotgun sequence of Actinocatenispora rupis NBRC 107355.</title>
        <authorList>
            <person name="Komaki H."/>
            <person name="Tamura T."/>
        </authorList>
    </citation>
    <scope>NUCLEOTIDE SEQUENCE</scope>
    <source>
        <strain evidence="1">NBRC 107355</strain>
    </source>
</reference>
<dbReference type="EMBL" id="BOMB01000012">
    <property type="protein sequence ID" value="GID11372.1"/>
    <property type="molecule type" value="Genomic_DNA"/>
</dbReference>
<dbReference type="AlphaFoldDB" id="A0A8J3J3Q2"/>
<evidence type="ECO:0000313" key="2">
    <source>
        <dbReference type="Proteomes" id="UP000612808"/>
    </source>
</evidence>
<gene>
    <name evidence="1" type="ORF">Aru02nite_22610</name>
</gene>
<comment type="caution">
    <text evidence="1">The sequence shown here is derived from an EMBL/GenBank/DDBJ whole genome shotgun (WGS) entry which is preliminary data.</text>
</comment>
<accession>A0A8J3J3Q2</accession>
<name>A0A8J3J3Q2_9ACTN</name>
<keyword evidence="2" id="KW-1185">Reference proteome</keyword>
<evidence type="ECO:0000313" key="1">
    <source>
        <dbReference type="EMBL" id="GID11372.1"/>
    </source>
</evidence>